<protein>
    <recommendedName>
        <fullName evidence="4">Ig-like domain-containing protein</fullName>
    </recommendedName>
</protein>
<evidence type="ECO:0000313" key="2">
    <source>
        <dbReference type="EMBL" id="WDZ83223.1"/>
    </source>
</evidence>
<organism evidence="2 3">
    <name type="scientific">Micromonospora cathayae</name>
    <dbReference type="NCBI Taxonomy" id="3028804"/>
    <lineage>
        <taxon>Bacteria</taxon>
        <taxon>Bacillati</taxon>
        <taxon>Actinomycetota</taxon>
        <taxon>Actinomycetes</taxon>
        <taxon>Micromonosporales</taxon>
        <taxon>Micromonosporaceae</taxon>
        <taxon>Micromonospora</taxon>
    </lineage>
</organism>
<dbReference type="RefSeq" id="WP_275029657.1">
    <property type="nucleotide sequence ID" value="NZ_CP118615.1"/>
</dbReference>
<accession>A0ABY7ZL23</accession>
<sequence>MIVRAVRRALIVMLPVVAGLAVAAPAQAAQAQVTLTGFWQSSTYEHTMTGTVLCSAPTAQATVAAFTVQYDPLVFASGSTSTSCAAGEVPWSLTVVNYSGYHSGPIHLNVIMSDTNGGAASVTG</sequence>
<gene>
    <name evidence="2" type="ORF">PVK37_22560</name>
</gene>
<name>A0ABY7ZL23_9ACTN</name>
<reference evidence="2 3" key="1">
    <citation type="submission" date="2023-02" db="EMBL/GenBank/DDBJ databases">
        <authorList>
            <person name="Mo P."/>
        </authorList>
    </citation>
    <scope>NUCLEOTIDE SEQUENCE [LARGE SCALE GENOMIC DNA]</scope>
    <source>
        <strain evidence="2 3">HUAS 3</strain>
    </source>
</reference>
<proteinExistence type="predicted"/>
<keyword evidence="1" id="KW-0732">Signal</keyword>
<dbReference type="Proteomes" id="UP001219605">
    <property type="component" value="Chromosome"/>
</dbReference>
<dbReference type="EMBL" id="CP118615">
    <property type="protein sequence ID" value="WDZ83223.1"/>
    <property type="molecule type" value="Genomic_DNA"/>
</dbReference>
<feature type="signal peptide" evidence="1">
    <location>
        <begin position="1"/>
        <end position="28"/>
    </location>
</feature>
<evidence type="ECO:0008006" key="4">
    <source>
        <dbReference type="Google" id="ProtNLM"/>
    </source>
</evidence>
<feature type="chain" id="PRO_5046801557" description="Ig-like domain-containing protein" evidence="1">
    <location>
        <begin position="29"/>
        <end position="124"/>
    </location>
</feature>
<keyword evidence="3" id="KW-1185">Reference proteome</keyword>
<evidence type="ECO:0000313" key="3">
    <source>
        <dbReference type="Proteomes" id="UP001219605"/>
    </source>
</evidence>
<evidence type="ECO:0000256" key="1">
    <source>
        <dbReference type="SAM" id="SignalP"/>
    </source>
</evidence>